<comment type="subcellular location">
    <subcellularLocation>
        <location evidence="1 7">Cell outer membrane</location>
        <topology evidence="1 7">Multi-pass membrane protein</topology>
    </subcellularLocation>
</comment>
<dbReference type="AlphaFoldDB" id="A0A521E4H2"/>
<organism evidence="10 11">
    <name type="scientific">Fodinibius sediminis</name>
    <dbReference type="NCBI Taxonomy" id="1214077"/>
    <lineage>
        <taxon>Bacteria</taxon>
        <taxon>Pseudomonadati</taxon>
        <taxon>Balneolota</taxon>
        <taxon>Balneolia</taxon>
        <taxon>Balneolales</taxon>
        <taxon>Balneolaceae</taxon>
        <taxon>Fodinibius</taxon>
    </lineage>
</organism>
<keyword evidence="2 7" id="KW-0813">Transport</keyword>
<evidence type="ECO:0000256" key="8">
    <source>
        <dbReference type="SAM" id="SignalP"/>
    </source>
</evidence>
<keyword evidence="4 7" id="KW-0812">Transmembrane</keyword>
<evidence type="ECO:0000256" key="6">
    <source>
        <dbReference type="ARBA" id="ARBA00023237"/>
    </source>
</evidence>
<evidence type="ECO:0000256" key="2">
    <source>
        <dbReference type="ARBA" id="ARBA00022448"/>
    </source>
</evidence>
<evidence type="ECO:0000313" key="10">
    <source>
        <dbReference type="EMBL" id="SMO78817.1"/>
    </source>
</evidence>
<evidence type="ECO:0000256" key="3">
    <source>
        <dbReference type="ARBA" id="ARBA00022452"/>
    </source>
</evidence>
<dbReference type="SUPFAM" id="SSF56935">
    <property type="entry name" value="Porins"/>
    <property type="match status" value="1"/>
</dbReference>
<feature type="chain" id="PRO_5022097930" evidence="8">
    <location>
        <begin position="26"/>
        <end position="1141"/>
    </location>
</feature>
<dbReference type="EMBL" id="FXTH01000013">
    <property type="protein sequence ID" value="SMO78817.1"/>
    <property type="molecule type" value="Genomic_DNA"/>
</dbReference>
<keyword evidence="8" id="KW-0732">Signal</keyword>
<dbReference type="PROSITE" id="PS52016">
    <property type="entry name" value="TONB_DEPENDENT_REC_3"/>
    <property type="match status" value="1"/>
</dbReference>
<feature type="domain" description="Secretin/TonB short N-terminal" evidence="9">
    <location>
        <begin position="75"/>
        <end position="127"/>
    </location>
</feature>
<evidence type="ECO:0000256" key="7">
    <source>
        <dbReference type="PROSITE-ProRule" id="PRU01360"/>
    </source>
</evidence>
<protein>
    <submittedName>
        <fullName evidence="10">TonB-linked outer membrane protein, SusC/RagA family</fullName>
    </submittedName>
</protein>
<keyword evidence="6 7" id="KW-0998">Cell outer membrane</keyword>
<dbReference type="InterPro" id="IPR039426">
    <property type="entry name" value="TonB-dep_rcpt-like"/>
</dbReference>
<dbReference type="GO" id="GO:0009279">
    <property type="term" value="C:cell outer membrane"/>
    <property type="evidence" value="ECO:0007669"/>
    <property type="project" value="UniProtKB-SubCell"/>
</dbReference>
<dbReference type="Gene3D" id="3.55.50.30">
    <property type="match status" value="1"/>
</dbReference>
<evidence type="ECO:0000313" key="11">
    <source>
        <dbReference type="Proteomes" id="UP000317593"/>
    </source>
</evidence>
<dbReference type="Proteomes" id="UP000317593">
    <property type="component" value="Unassembled WGS sequence"/>
</dbReference>
<dbReference type="Gene3D" id="2.60.40.1120">
    <property type="entry name" value="Carboxypeptidase-like, regulatory domain"/>
    <property type="match status" value="1"/>
</dbReference>
<dbReference type="Pfam" id="PF07715">
    <property type="entry name" value="Plug"/>
    <property type="match status" value="1"/>
</dbReference>
<proteinExistence type="inferred from homology"/>
<dbReference type="Pfam" id="PF13715">
    <property type="entry name" value="CarbopepD_reg_2"/>
    <property type="match status" value="1"/>
</dbReference>
<dbReference type="NCBIfam" id="TIGR04057">
    <property type="entry name" value="SusC_RagA_signa"/>
    <property type="match status" value="1"/>
</dbReference>
<accession>A0A521E4H2</accession>
<comment type="similarity">
    <text evidence="7">Belongs to the TonB-dependent receptor family.</text>
</comment>
<evidence type="ECO:0000256" key="5">
    <source>
        <dbReference type="ARBA" id="ARBA00023136"/>
    </source>
</evidence>
<keyword evidence="5 7" id="KW-0472">Membrane</keyword>
<sequence length="1141" mass="124905">MMSKYRSVTVLLIFWGFMYSSGALAQHSVSFAESGYFNHKPVETQPAYMEEKINLDVDGKPLRTVLSMLEHKLPVQFSYQERVIDNQQRFSGNFERLTLDQILSEIFKETDITYVVVPGGYVVLKKRPVNEGIVQTVITGIITDGNTGEPLPGANVSIAGTTRGSSTDAEGRYRITGMEPGTHTLVVTFIGYEETSREITISEGQETITEDFTLQPAATAMEEMVVIGYGEQERSEITGSISSVDGEQITSGQSTDGVQKALQGRIAGVNVSQKSGQPGSAADVNIRGVASFGNNNPLYVIDGVPVFSGDNPNRNPLATLNPGNIESVEVLKDASAAAIYGARAANGVIIITTKSGRAGEIDLQVDLSGGVSVVTDYLSMMNSEQYVQYSSEAYENAGVALPLSLTEPHLSENLKTDTDWGREGFKSGYSQDFSLSLSGGNEQATYAFSTGYLNEKGNIPSSGFRRYSARINSDFNIGDNFRVGESVEFSRAEWTGVVSPSSTNFKELLQQAPTVPIRCPENLGGFCGPTVERSPQDRNNAIGIWTLTDQENIDNRILGNIYAEYDILSTLTYRVNLNGDFTFGHDNTFTPQYEMGNRSNPTADLSVVKSNTDNYIVESTLTYQNVFNDLHDVTALVGYSQQKSWYEYISGNTTEFPNNNVPTIAASFGQSSLNGSETGWALRSFIGRMNYGYDDKYNLMATIRRDGSSRFGENNRYGIFPSVSANWVVTNESFMDDTDAVSNLTVRASWGQVGSQEIDNFASIATISPYARYIFGESQAVSPGAVYLQLGNNNLQWETTTQKNIGLDISFLDHKLSLAMDYYIKDTEGVLLRVPIPTTSGLRRGNGAFQNAGGLHNEGLEFSADYNNNWGELQYAISGNISANKNEVTSLGNGEPIISEMTNDPNQVLTMTREGDEIGAFYGWVMEGVFVDQADLDNHATQPGAAPGDVKFKDLDGNGVINADDRKVIGSPFPDFSYGLNFNVQYKRFDASIFLQGKQGHQIYNLIWAGLSQGKGSGDNNALTVMLDRWQQPGDVTNVPRVIRGDPNQNVRPSTRFIEDGSYLRLQNVQIGYDLGEVFHLPAFRIYVSGSNLFTLTGYRGLNPEVGTLTSGNQSSLIRGVDFGQYPIPKTVRAGIQVDFN</sequence>
<name>A0A521E4H2_9BACT</name>
<evidence type="ECO:0000259" key="9">
    <source>
        <dbReference type="SMART" id="SM00965"/>
    </source>
</evidence>
<dbReference type="InterPro" id="IPR012910">
    <property type="entry name" value="Plug_dom"/>
</dbReference>
<dbReference type="OrthoDB" id="9768177at2"/>
<dbReference type="InterPro" id="IPR036942">
    <property type="entry name" value="Beta-barrel_TonB_sf"/>
</dbReference>
<dbReference type="NCBIfam" id="TIGR04056">
    <property type="entry name" value="OMP_RagA_SusC"/>
    <property type="match status" value="1"/>
</dbReference>
<dbReference type="Gene3D" id="2.40.170.20">
    <property type="entry name" value="TonB-dependent receptor, beta-barrel domain"/>
    <property type="match status" value="1"/>
</dbReference>
<feature type="signal peptide" evidence="8">
    <location>
        <begin position="1"/>
        <end position="25"/>
    </location>
</feature>
<dbReference type="InterPro" id="IPR023997">
    <property type="entry name" value="TonB-dep_OMP_SusC/RagA_CS"/>
</dbReference>
<dbReference type="Pfam" id="PF07660">
    <property type="entry name" value="STN"/>
    <property type="match status" value="1"/>
</dbReference>
<reference evidence="10 11" key="1">
    <citation type="submission" date="2017-05" db="EMBL/GenBank/DDBJ databases">
        <authorList>
            <person name="Varghese N."/>
            <person name="Submissions S."/>
        </authorList>
    </citation>
    <scope>NUCLEOTIDE SEQUENCE [LARGE SCALE GENOMIC DNA]</scope>
    <source>
        <strain evidence="10 11">DSM 21194</strain>
    </source>
</reference>
<gene>
    <name evidence="10" type="ORF">SAMN06265218_11352</name>
</gene>
<dbReference type="InterPro" id="IPR011662">
    <property type="entry name" value="Secretin/TonB_short_N"/>
</dbReference>
<dbReference type="SMART" id="SM00965">
    <property type="entry name" value="STN"/>
    <property type="match status" value="1"/>
</dbReference>
<evidence type="ECO:0000256" key="1">
    <source>
        <dbReference type="ARBA" id="ARBA00004571"/>
    </source>
</evidence>
<dbReference type="SUPFAM" id="SSF49464">
    <property type="entry name" value="Carboxypeptidase regulatory domain-like"/>
    <property type="match status" value="1"/>
</dbReference>
<keyword evidence="11" id="KW-1185">Reference proteome</keyword>
<dbReference type="InterPro" id="IPR037066">
    <property type="entry name" value="Plug_dom_sf"/>
</dbReference>
<keyword evidence="3 7" id="KW-1134">Transmembrane beta strand</keyword>
<dbReference type="InterPro" id="IPR023996">
    <property type="entry name" value="TonB-dep_OMP_SusC/RagA"/>
</dbReference>
<dbReference type="Gene3D" id="2.170.130.10">
    <property type="entry name" value="TonB-dependent receptor, plug domain"/>
    <property type="match status" value="1"/>
</dbReference>
<dbReference type="InterPro" id="IPR008969">
    <property type="entry name" value="CarboxyPept-like_regulatory"/>
</dbReference>
<evidence type="ECO:0000256" key="4">
    <source>
        <dbReference type="ARBA" id="ARBA00022692"/>
    </source>
</evidence>